<sequence>MTNTTAILEDEILALYEYPKGHRYYHESCDVSKAMHPASEKRNWPIAVASGALNTSRFLSNYLAQELASHGFTVISIDHPYDTDIVEFPNGDVITGGHVQKPVNGSTASVEFALEVRAQDASFVLDRLGVRQDESAVMFGNSFGGAAAATALFNDKRFRAGVNIDGMMFGPVLNTSLGEPGRPQAFMLWGSAEHHTLDNTTWNQFWTALTQAPYVDYKKEFSITNSSHASYWDLGVLADLAGVRSNLSETAKLLVGPPPSKRNWGDIPGRYIAAFFKFVLGLEAEDEVLKGPSGEYPEVNLLRGS</sequence>
<keyword evidence="2" id="KW-0378">Hydrolase</keyword>
<dbReference type="AlphaFoldDB" id="A0A2V1DLH4"/>
<dbReference type="EC" id="3.1.1.47" evidence="1"/>
<name>A0A2V1DLH4_9PLEO</name>
<dbReference type="STRING" id="97972.A0A2V1DLH4"/>
<dbReference type="EMBL" id="KZ805404">
    <property type="protein sequence ID" value="PVH98898.1"/>
    <property type="molecule type" value="Genomic_DNA"/>
</dbReference>
<organism evidence="5 6">
    <name type="scientific">Periconia macrospinosa</name>
    <dbReference type="NCBI Taxonomy" id="97972"/>
    <lineage>
        <taxon>Eukaryota</taxon>
        <taxon>Fungi</taxon>
        <taxon>Dikarya</taxon>
        <taxon>Ascomycota</taxon>
        <taxon>Pezizomycotina</taxon>
        <taxon>Dothideomycetes</taxon>
        <taxon>Pleosporomycetidae</taxon>
        <taxon>Pleosporales</taxon>
        <taxon>Massarineae</taxon>
        <taxon>Periconiaceae</taxon>
        <taxon>Periconia</taxon>
    </lineage>
</organism>
<dbReference type="GO" id="GO:0003847">
    <property type="term" value="F:1-alkyl-2-acetylglycerophosphocholine esterase activity"/>
    <property type="evidence" value="ECO:0007669"/>
    <property type="project" value="UniProtKB-EC"/>
</dbReference>
<dbReference type="InterPro" id="IPR029058">
    <property type="entry name" value="AB_hydrolase_fold"/>
</dbReference>
<keyword evidence="4" id="KW-0443">Lipid metabolism</keyword>
<accession>A0A2V1DLH4</accession>
<proteinExistence type="predicted"/>
<keyword evidence="3" id="KW-0442">Lipid degradation</keyword>
<dbReference type="PANTHER" id="PTHR10272">
    <property type="entry name" value="PLATELET-ACTIVATING FACTOR ACETYLHYDROLASE"/>
    <property type="match status" value="1"/>
</dbReference>
<reference evidence="5 6" key="1">
    <citation type="journal article" date="2018" name="Sci. Rep.">
        <title>Comparative genomics provides insights into the lifestyle and reveals functional heterogeneity of dark septate endophytic fungi.</title>
        <authorList>
            <person name="Knapp D.G."/>
            <person name="Nemeth J.B."/>
            <person name="Barry K."/>
            <person name="Hainaut M."/>
            <person name="Henrissat B."/>
            <person name="Johnson J."/>
            <person name="Kuo A."/>
            <person name="Lim J.H.P."/>
            <person name="Lipzen A."/>
            <person name="Nolan M."/>
            <person name="Ohm R.A."/>
            <person name="Tamas L."/>
            <person name="Grigoriev I.V."/>
            <person name="Spatafora J.W."/>
            <person name="Nagy L.G."/>
            <person name="Kovacs G.M."/>
        </authorList>
    </citation>
    <scope>NUCLEOTIDE SEQUENCE [LARGE SCALE GENOMIC DNA]</scope>
    <source>
        <strain evidence="5 6">DSE2036</strain>
    </source>
</reference>
<keyword evidence="6" id="KW-1185">Reference proteome</keyword>
<protein>
    <recommendedName>
        <fullName evidence="1">1-alkyl-2-acetylglycerophosphocholine esterase</fullName>
        <ecNumber evidence="1">3.1.1.47</ecNumber>
    </recommendedName>
</protein>
<dbReference type="Proteomes" id="UP000244855">
    <property type="component" value="Unassembled WGS sequence"/>
</dbReference>
<dbReference type="Gene3D" id="3.40.50.1820">
    <property type="entry name" value="alpha/beta hydrolase"/>
    <property type="match status" value="1"/>
</dbReference>
<evidence type="ECO:0000313" key="5">
    <source>
        <dbReference type="EMBL" id="PVH98898.1"/>
    </source>
</evidence>
<gene>
    <name evidence="5" type="ORF">DM02DRAFT_615477</name>
</gene>
<dbReference type="SUPFAM" id="SSF53474">
    <property type="entry name" value="alpha/beta-Hydrolases"/>
    <property type="match status" value="1"/>
</dbReference>
<evidence type="ECO:0000313" key="6">
    <source>
        <dbReference type="Proteomes" id="UP000244855"/>
    </source>
</evidence>
<dbReference type="Pfam" id="PF03403">
    <property type="entry name" value="PAF-AH_p_II"/>
    <property type="match status" value="1"/>
</dbReference>
<evidence type="ECO:0000256" key="4">
    <source>
        <dbReference type="ARBA" id="ARBA00023098"/>
    </source>
</evidence>
<dbReference type="PANTHER" id="PTHR10272:SF14">
    <property type="entry name" value="PAF ACETYLHYDROLASE FAMILY PROTEIN"/>
    <property type="match status" value="1"/>
</dbReference>
<dbReference type="OrthoDB" id="2363873at2759"/>
<evidence type="ECO:0000256" key="1">
    <source>
        <dbReference type="ARBA" id="ARBA00013201"/>
    </source>
</evidence>
<evidence type="ECO:0000256" key="2">
    <source>
        <dbReference type="ARBA" id="ARBA00022801"/>
    </source>
</evidence>
<dbReference type="GO" id="GO:0016042">
    <property type="term" value="P:lipid catabolic process"/>
    <property type="evidence" value="ECO:0007669"/>
    <property type="project" value="UniProtKB-KW"/>
</dbReference>
<evidence type="ECO:0000256" key="3">
    <source>
        <dbReference type="ARBA" id="ARBA00022963"/>
    </source>
</evidence>